<dbReference type="CDD" id="cd05374">
    <property type="entry name" value="17beta-HSD-like_SDR_c"/>
    <property type="match status" value="1"/>
</dbReference>
<dbReference type="InterPro" id="IPR020904">
    <property type="entry name" value="Sc_DH/Rdtase_CS"/>
</dbReference>
<gene>
    <name evidence="5" type="ORF">SAMN05216186_11651</name>
</gene>
<dbReference type="EMBL" id="FNFD01000016">
    <property type="protein sequence ID" value="SDL19644.1"/>
    <property type="molecule type" value="Genomic_DNA"/>
</dbReference>
<dbReference type="PRINTS" id="PR00080">
    <property type="entry name" value="SDRFAMILY"/>
</dbReference>
<organism evidence="5 6">
    <name type="scientific">Pseudomonas indica</name>
    <dbReference type="NCBI Taxonomy" id="137658"/>
    <lineage>
        <taxon>Bacteria</taxon>
        <taxon>Pseudomonadati</taxon>
        <taxon>Pseudomonadota</taxon>
        <taxon>Gammaproteobacteria</taxon>
        <taxon>Pseudomonadales</taxon>
        <taxon>Pseudomonadaceae</taxon>
        <taxon>Pseudomonas</taxon>
    </lineage>
</organism>
<dbReference type="PANTHER" id="PTHR43976">
    <property type="entry name" value="SHORT CHAIN DEHYDROGENASE"/>
    <property type="match status" value="1"/>
</dbReference>
<dbReference type="InterPro" id="IPR002347">
    <property type="entry name" value="SDR_fam"/>
</dbReference>
<sequence>MSKTWFITGASRGIGAEIAKAALSAGDNVVATGRNREQLEKTYAAYRERVLAVELDVSLEPQAEAAVAAALARFGRIDVVVNNAGYGQMGGFEEIDAQAIENQFATNLFGAFHVTRAVLPIMRRQRAGHIFNLSSVGGMLGFAGASVYCATKFALEGFSESLALEVADFGIRVTLVEPGFFRTDFLDGSSVRYGNRPVDDADYASRSAQWRETYEAHNHRQAGDPAKLGQALVRLAGEANPPLRYAAGSDALHGILGKLEQVRGEMEQWSELSRSTDGAF</sequence>
<dbReference type="SUPFAM" id="SSF51735">
    <property type="entry name" value="NAD(P)-binding Rossmann-fold domains"/>
    <property type="match status" value="1"/>
</dbReference>
<proteinExistence type="inferred from homology"/>
<evidence type="ECO:0000259" key="4">
    <source>
        <dbReference type="SMART" id="SM00822"/>
    </source>
</evidence>
<accession>A0A1G9I422</accession>
<dbReference type="RefSeq" id="WP_084336018.1">
    <property type="nucleotide sequence ID" value="NZ_FNFD01000016.1"/>
</dbReference>
<dbReference type="GO" id="GO:0016491">
    <property type="term" value="F:oxidoreductase activity"/>
    <property type="evidence" value="ECO:0007669"/>
    <property type="project" value="UniProtKB-KW"/>
</dbReference>
<evidence type="ECO:0000313" key="5">
    <source>
        <dbReference type="EMBL" id="SDL19644.1"/>
    </source>
</evidence>
<evidence type="ECO:0000313" key="6">
    <source>
        <dbReference type="Proteomes" id="UP000198706"/>
    </source>
</evidence>
<comment type="similarity">
    <text evidence="1 3">Belongs to the short-chain dehydrogenases/reductases (SDR) family.</text>
</comment>
<evidence type="ECO:0000256" key="2">
    <source>
        <dbReference type="ARBA" id="ARBA00023002"/>
    </source>
</evidence>
<dbReference type="SMART" id="SM00822">
    <property type="entry name" value="PKS_KR"/>
    <property type="match status" value="1"/>
</dbReference>
<dbReference type="InterPro" id="IPR051911">
    <property type="entry name" value="SDR_oxidoreductase"/>
</dbReference>
<dbReference type="NCBIfam" id="NF006114">
    <property type="entry name" value="PRK08263.1"/>
    <property type="match status" value="1"/>
</dbReference>
<dbReference type="InterPro" id="IPR036291">
    <property type="entry name" value="NAD(P)-bd_dom_sf"/>
</dbReference>
<dbReference type="PRINTS" id="PR00081">
    <property type="entry name" value="GDHRDH"/>
</dbReference>
<keyword evidence="6" id="KW-1185">Reference proteome</keyword>
<dbReference type="FunFam" id="3.40.50.720:FF:000084">
    <property type="entry name" value="Short-chain dehydrogenase reductase"/>
    <property type="match status" value="1"/>
</dbReference>
<dbReference type="Pfam" id="PF00106">
    <property type="entry name" value="adh_short"/>
    <property type="match status" value="1"/>
</dbReference>
<dbReference type="Gene3D" id="3.40.50.720">
    <property type="entry name" value="NAD(P)-binding Rossmann-like Domain"/>
    <property type="match status" value="1"/>
</dbReference>
<dbReference type="STRING" id="137658.SAMN05216186_11651"/>
<reference evidence="5 6" key="1">
    <citation type="submission" date="2016-10" db="EMBL/GenBank/DDBJ databases">
        <authorList>
            <person name="de Groot N.N."/>
        </authorList>
    </citation>
    <scope>NUCLEOTIDE SEQUENCE [LARGE SCALE GENOMIC DNA]</scope>
    <source>
        <strain evidence="5 6">JCM 21544</strain>
    </source>
</reference>
<name>A0A1G9I422_9PSED</name>
<evidence type="ECO:0000256" key="3">
    <source>
        <dbReference type="RuleBase" id="RU000363"/>
    </source>
</evidence>
<dbReference type="NCBIfam" id="NF004824">
    <property type="entry name" value="PRK06180.1"/>
    <property type="match status" value="1"/>
</dbReference>
<dbReference type="PROSITE" id="PS00061">
    <property type="entry name" value="ADH_SHORT"/>
    <property type="match status" value="1"/>
</dbReference>
<keyword evidence="2" id="KW-0560">Oxidoreductase</keyword>
<dbReference type="AlphaFoldDB" id="A0A1G9I422"/>
<protein>
    <submittedName>
        <fullName evidence="5">Short-chain dehydrogenase</fullName>
    </submittedName>
</protein>
<feature type="domain" description="Ketoreductase" evidence="4">
    <location>
        <begin position="3"/>
        <end position="213"/>
    </location>
</feature>
<dbReference type="Proteomes" id="UP000198706">
    <property type="component" value="Unassembled WGS sequence"/>
</dbReference>
<dbReference type="InterPro" id="IPR057326">
    <property type="entry name" value="KR_dom"/>
</dbReference>
<dbReference type="PANTHER" id="PTHR43976:SF16">
    <property type="entry name" value="SHORT-CHAIN DEHYDROGENASE_REDUCTASE FAMILY PROTEIN"/>
    <property type="match status" value="1"/>
</dbReference>
<evidence type="ECO:0000256" key="1">
    <source>
        <dbReference type="ARBA" id="ARBA00006484"/>
    </source>
</evidence>